<dbReference type="InterPro" id="IPR003735">
    <property type="entry name" value="Metal_Tscrpt_repr"/>
</dbReference>
<proteinExistence type="predicted"/>
<dbReference type="GO" id="GO:0045892">
    <property type="term" value="P:negative regulation of DNA-templated transcription"/>
    <property type="evidence" value="ECO:0007669"/>
    <property type="project" value="UniProtKB-ARBA"/>
</dbReference>
<dbReference type="STRING" id="246786.GS18_0213290"/>
<dbReference type="InterPro" id="IPR038390">
    <property type="entry name" value="Metal_Tscrpt_repr_sf"/>
</dbReference>
<protein>
    <recommendedName>
        <fullName evidence="3">Cytoplasmic protein</fullName>
    </recommendedName>
</protein>
<keyword evidence="2" id="KW-1185">Reference proteome</keyword>
<dbReference type="PANTHER" id="PTHR33677:SF5">
    <property type="entry name" value="TRANSCRIPTIONAL REPRESSOR FRMR"/>
    <property type="match status" value="1"/>
</dbReference>
<accession>A0A084GXJ8</accession>
<evidence type="ECO:0000313" key="1">
    <source>
        <dbReference type="EMBL" id="KEZ52060.1"/>
    </source>
</evidence>
<dbReference type="GO" id="GO:0046872">
    <property type="term" value="F:metal ion binding"/>
    <property type="evidence" value="ECO:0007669"/>
    <property type="project" value="InterPro"/>
</dbReference>
<reference evidence="1 2" key="1">
    <citation type="journal article" date="2005" name="Int. J. Syst. Evol. Microbiol.">
        <title>Bacillus cibi sp. nov., isolated from jeotgal, a traditional Korean fermented seafood.</title>
        <authorList>
            <person name="Yoon J.H."/>
            <person name="Lee C.H."/>
            <person name="Oh T.K."/>
        </authorList>
    </citation>
    <scope>NUCLEOTIDE SEQUENCE [LARGE SCALE GENOMIC DNA]</scope>
    <source>
        <strain evidence="1 2">DSM 16189</strain>
    </source>
</reference>
<dbReference type="Proteomes" id="UP000028549">
    <property type="component" value="Unassembled WGS sequence"/>
</dbReference>
<dbReference type="RefSeq" id="WP_029284564.1">
    <property type="nucleotide sequence ID" value="NZ_CANLZQ010000003.1"/>
</dbReference>
<evidence type="ECO:0000313" key="2">
    <source>
        <dbReference type="Proteomes" id="UP000028549"/>
    </source>
</evidence>
<dbReference type="GO" id="GO:0003677">
    <property type="term" value="F:DNA binding"/>
    <property type="evidence" value="ECO:0007669"/>
    <property type="project" value="InterPro"/>
</dbReference>
<evidence type="ECO:0008006" key="3">
    <source>
        <dbReference type="Google" id="ProtNLM"/>
    </source>
</evidence>
<dbReference type="OrthoDB" id="9798732at2"/>
<dbReference type="PANTHER" id="PTHR33677">
    <property type="entry name" value="TRANSCRIPTIONAL REPRESSOR FRMR-RELATED"/>
    <property type="match status" value="1"/>
</dbReference>
<comment type="caution">
    <text evidence="1">The sequence shown here is derived from an EMBL/GenBank/DDBJ whole genome shotgun (WGS) entry which is preliminary data.</text>
</comment>
<dbReference type="AlphaFoldDB" id="A0A084GXJ8"/>
<organism evidence="1 2">
    <name type="scientific">Metabacillus indicus</name>
    <name type="common">Bacillus indicus</name>
    <dbReference type="NCBI Taxonomy" id="246786"/>
    <lineage>
        <taxon>Bacteria</taxon>
        <taxon>Bacillati</taxon>
        <taxon>Bacillota</taxon>
        <taxon>Bacilli</taxon>
        <taxon>Bacillales</taxon>
        <taxon>Bacillaceae</taxon>
        <taxon>Metabacillus</taxon>
    </lineage>
</organism>
<dbReference type="Pfam" id="PF02583">
    <property type="entry name" value="Trns_repr_metal"/>
    <property type="match status" value="1"/>
</dbReference>
<dbReference type="Gene3D" id="1.20.58.1000">
    <property type="entry name" value="Metal-sensitive repressor, helix protomer"/>
    <property type="match status" value="1"/>
</dbReference>
<gene>
    <name evidence="1" type="ORF">GS18_0213290</name>
</gene>
<name>A0A084GXJ8_METID</name>
<dbReference type="CDD" id="cd10155">
    <property type="entry name" value="BsYrkD-like_DUF156"/>
    <property type="match status" value="1"/>
</dbReference>
<dbReference type="EMBL" id="JNVC02000005">
    <property type="protein sequence ID" value="KEZ52060.1"/>
    <property type="molecule type" value="Genomic_DNA"/>
</dbReference>
<sequence>MEYNDQMKNRVKRIEGQLRGILRMMEEEKDCKDVITQLSATRTAIDRTIGVVVSSNLVECVRAANEEGHNTEDLVKEAVNLLVRSR</sequence>